<protein>
    <submittedName>
        <fullName evidence="2">Uncharacterized protein</fullName>
    </submittedName>
</protein>
<sequence length="126" mass="14570">MNTEVNIPQVDELAIQNYFKSLQLPFNYRCEIEYNQLLSKNSIAPPKVVPYILMSFDKMLSPEERLLVPTSYQGIRTMMEFSVTLDTNDESVKQEIEQMSQDLSSDEGDSFSSDEDIVEDENKMKL</sequence>
<dbReference type="AlphaFoldDB" id="A0A151ZII6"/>
<dbReference type="Proteomes" id="UP000076078">
    <property type="component" value="Unassembled WGS sequence"/>
</dbReference>
<evidence type="ECO:0000313" key="2">
    <source>
        <dbReference type="EMBL" id="KYQ93808.1"/>
    </source>
</evidence>
<evidence type="ECO:0000313" key="3">
    <source>
        <dbReference type="Proteomes" id="UP000076078"/>
    </source>
</evidence>
<feature type="compositionally biased region" description="Acidic residues" evidence="1">
    <location>
        <begin position="104"/>
        <end position="119"/>
    </location>
</feature>
<keyword evidence="3" id="KW-1185">Reference proteome</keyword>
<dbReference type="FunCoup" id="A0A151ZII6">
    <property type="interactions" value="425"/>
</dbReference>
<evidence type="ECO:0000256" key="1">
    <source>
        <dbReference type="SAM" id="MobiDB-lite"/>
    </source>
</evidence>
<dbReference type="OrthoDB" id="19340at2759"/>
<comment type="caution">
    <text evidence="2">The sequence shown here is derived from an EMBL/GenBank/DDBJ whole genome shotgun (WGS) entry which is preliminary data.</text>
</comment>
<accession>A0A151ZII6</accession>
<organism evidence="2 3">
    <name type="scientific">Tieghemostelium lacteum</name>
    <name type="common">Slime mold</name>
    <name type="synonym">Dictyostelium lacteum</name>
    <dbReference type="NCBI Taxonomy" id="361077"/>
    <lineage>
        <taxon>Eukaryota</taxon>
        <taxon>Amoebozoa</taxon>
        <taxon>Evosea</taxon>
        <taxon>Eumycetozoa</taxon>
        <taxon>Dictyostelia</taxon>
        <taxon>Dictyosteliales</taxon>
        <taxon>Raperosteliaceae</taxon>
        <taxon>Tieghemostelium</taxon>
    </lineage>
</organism>
<name>A0A151ZII6_TIELA</name>
<dbReference type="EMBL" id="LODT01000025">
    <property type="protein sequence ID" value="KYQ93808.1"/>
    <property type="molecule type" value="Genomic_DNA"/>
</dbReference>
<dbReference type="InParanoid" id="A0A151ZII6"/>
<gene>
    <name evidence="2" type="ORF">DLAC_05204</name>
</gene>
<proteinExistence type="predicted"/>
<reference evidence="2 3" key="1">
    <citation type="submission" date="2015-12" db="EMBL/GenBank/DDBJ databases">
        <title>Dictyostelia acquired genes for synthesis and detection of signals that induce cell-type specialization by lateral gene transfer from prokaryotes.</title>
        <authorList>
            <person name="Gloeckner G."/>
            <person name="Schaap P."/>
        </authorList>
    </citation>
    <scope>NUCLEOTIDE SEQUENCE [LARGE SCALE GENOMIC DNA]</scope>
    <source>
        <strain evidence="2 3">TK</strain>
    </source>
</reference>
<feature type="region of interest" description="Disordered" evidence="1">
    <location>
        <begin position="90"/>
        <end position="126"/>
    </location>
</feature>